<organism evidence="3 4">
    <name type="scientific">Litoreibacter meonggei</name>
    <dbReference type="NCBI Taxonomy" id="1049199"/>
    <lineage>
        <taxon>Bacteria</taxon>
        <taxon>Pseudomonadati</taxon>
        <taxon>Pseudomonadota</taxon>
        <taxon>Alphaproteobacteria</taxon>
        <taxon>Rhodobacterales</taxon>
        <taxon>Roseobacteraceae</taxon>
        <taxon>Litoreibacter</taxon>
    </lineage>
</organism>
<feature type="domain" description="Saccharopine dehydrogenase NADP binding" evidence="1">
    <location>
        <begin position="5"/>
        <end position="126"/>
    </location>
</feature>
<dbReference type="InterPro" id="IPR025311">
    <property type="entry name" value="DUF4166"/>
</dbReference>
<dbReference type="PANTHER" id="PTHR43796:SF2">
    <property type="entry name" value="CARBOXYNORSPERMIDINE SYNTHASE"/>
    <property type="match status" value="1"/>
</dbReference>
<proteinExistence type="predicted"/>
<evidence type="ECO:0000259" key="2">
    <source>
        <dbReference type="Pfam" id="PF13761"/>
    </source>
</evidence>
<reference evidence="3 4" key="1">
    <citation type="submission" date="2018-10" db="EMBL/GenBank/DDBJ databases">
        <title>Genomic Encyclopedia of Archaeal and Bacterial Type Strains, Phase II (KMG-II): from individual species to whole genera.</title>
        <authorList>
            <person name="Goeker M."/>
        </authorList>
    </citation>
    <scope>NUCLEOTIDE SEQUENCE [LARGE SCALE GENOMIC DNA]</scope>
    <source>
        <strain evidence="3 4">DSM 29466</strain>
    </source>
</reference>
<dbReference type="PANTHER" id="PTHR43796">
    <property type="entry name" value="CARBOXYNORSPERMIDINE SYNTHASE"/>
    <property type="match status" value="1"/>
</dbReference>
<dbReference type="SUPFAM" id="SSF51735">
    <property type="entry name" value="NAD(P)-binding Rossmann-fold domains"/>
    <property type="match status" value="1"/>
</dbReference>
<sequence length="549" mass="58209">MPEPVLLLGATGLFGGHLARQLSTRDDIALTVAGRTLSALTPLATKLGAMPLAFDRTDLKAVTTALTQLKPFAVIDCSGPFQSYGAAPYAFAEAVLNSGAHYLDIADGAEFVAGIIALDALAKEKGLCAWSGASTTPALSSAIAADLSVGLDDIELIETSIVPGNKTPRGLSVMQAILGQVGRPFPRSRGVRIETAYGWADSTRVAPQVGDTKLKPRLAALVNTPDAALFPQYFNAATVTARAGLELPLFHRALSVARYIVPTLGITSLDRLSKPLLALSNQFLGFGSDAGGMRVRVQGRVGGIRQERVWDMIIPDGHGPKTPVQPAAILLDQLLSGQAPAGAHPALAAFTRAEAEAQLATIYARFERRDRDLTPIFAQALGVDFDDLPQPVKALHSPAHVARFKGAANIETATTLFGKIAAICGGVPLKGGQVPAKVEIVADGQSEKWTRDMGGKTFRSVLRYDPLTGMTETFGPLTFGLDLTVSDGELLFPVTKGRAFGIIPIPRFLTPISETRESVDAEGRFRFDVRLSLPTGALIVHYKGHLEPQ</sequence>
<evidence type="ECO:0000259" key="1">
    <source>
        <dbReference type="Pfam" id="PF03435"/>
    </source>
</evidence>
<dbReference type="Gene3D" id="3.40.50.720">
    <property type="entry name" value="NAD(P)-binding Rossmann-like Domain"/>
    <property type="match status" value="1"/>
</dbReference>
<dbReference type="Proteomes" id="UP000269157">
    <property type="component" value="Unassembled WGS sequence"/>
</dbReference>
<dbReference type="Pfam" id="PF13761">
    <property type="entry name" value="DUF4166"/>
    <property type="match status" value="1"/>
</dbReference>
<keyword evidence="4" id="KW-1185">Reference proteome</keyword>
<feature type="domain" description="DUF4166" evidence="2">
    <location>
        <begin position="388"/>
        <end position="546"/>
    </location>
</feature>
<dbReference type="InterPro" id="IPR005097">
    <property type="entry name" value="Sacchrp_dh_NADP-bd"/>
</dbReference>
<dbReference type="Pfam" id="PF03435">
    <property type="entry name" value="Sacchrp_dh_NADP"/>
    <property type="match status" value="1"/>
</dbReference>
<gene>
    <name evidence="3" type="ORF">BCF46_0647</name>
</gene>
<name>A0A497X597_9RHOB</name>
<protein>
    <submittedName>
        <fullName evidence="3">Saccharopine dehydrogenase-like protein</fullName>
    </submittedName>
</protein>
<dbReference type="InterPro" id="IPR036291">
    <property type="entry name" value="NAD(P)-bd_dom_sf"/>
</dbReference>
<dbReference type="AlphaFoldDB" id="A0A497X597"/>
<dbReference type="RefSeq" id="WP_170157847.1">
    <property type="nucleotide sequence ID" value="NZ_RCCE01000001.1"/>
</dbReference>
<comment type="caution">
    <text evidence="3">The sequence shown here is derived from an EMBL/GenBank/DDBJ whole genome shotgun (WGS) entry which is preliminary data.</text>
</comment>
<dbReference type="EMBL" id="RCCE01000001">
    <property type="protein sequence ID" value="RLJ60446.1"/>
    <property type="molecule type" value="Genomic_DNA"/>
</dbReference>
<evidence type="ECO:0000313" key="3">
    <source>
        <dbReference type="EMBL" id="RLJ60446.1"/>
    </source>
</evidence>
<evidence type="ECO:0000313" key="4">
    <source>
        <dbReference type="Proteomes" id="UP000269157"/>
    </source>
</evidence>
<accession>A0A497X597</accession>